<evidence type="ECO:0000259" key="3">
    <source>
        <dbReference type="Pfam" id="PF24883"/>
    </source>
</evidence>
<accession>A0A0W0FEZ6</accession>
<keyword evidence="1" id="KW-0677">Repeat</keyword>
<evidence type="ECO:0000256" key="2">
    <source>
        <dbReference type="SAM" id="MobiDB-lite"/>
    </source>
</evidence>
<protein>
    <recommendedName>
        <fullName evidence="3">Nephrocystin 3-like N-terminal domain-containing protein</fullName>
    </recommendedName>
</protein>
<comment type="caution">
    <text evidence="4">The sequence shown here is derived from an EMBL/GenBank/DDBJ whole genome shotgun (WGS) entry which is preliminary data.</text>
</comment>
<dbReference type="InterPro" id="IPR056884">
    <property type="entry name" value="NPHP3-like_N"/>
</dbReference>
<evidence type="ECO:0000256" key="1">
    <source>
        <dbReference type="ARBA" id="ARBA00022737"/>
    </source>
</evidence>
<reference evidence="4 5" key="1">
    <citation type="submission" date="2015-12" db="EMBL/GenBank/DDBJ databases">
        <title>Draft genome sequence of Moniliophthora roreri, the causal agent of frosty pod rot of cacao.</title>
        <authorList>
            <person name="Aime M.C."/>
            <person name="Diaz-Valderrama J.R."/>
            <person name="Kijpornyongpan T."/>
            <person name="Phillips-Mora W."/>
        </authorList>
    </citation>
    <scope>NUCLEOTIDE SEQUENCE [LARGE SCALE GENOMIC DNA]</scope>
    <source>
        <strain evidence="4 5">MCA 2952</strain>
    </source>
</reference>
<feature type="compositionally biased region" description="Polar residues" evidence="2">
    <location>
        <begin position="415"/>
        <end position="424"/>
    </location>
</feature>
<dbReference type="PANTHER" id="PTHR10039:SF17">
    <property type="entry name" value="FUNGAL STAND N-TERMINAL GOODBYE DOMAIN-CONTAINING PROTEIN-RELATED"/>
    <property type="match status" value="1"/>
</dbReference>
<proteinExistence type="predicted"/>
<dbReference type="AlphaFoldDB" id="A0A0W0FEZ6"/>
<sequence length="814" mass="93520">MAFNNSNVRRMRDANNVVYGDQINNVYGSISPKLDDPISEATLQLLANKAAPNACFDSEQRFPPPNCHPGTRASTLNVLSKWVEDNSKITRVFWLFGTAGVGKSAIAQNLAEKYASSRLAAAFFFSRNDSSRDKLDPFVASIAYQFCTPGSRLRSVLGPAIIEAIRSDPNIFHKSCENQFEKLIVEPCSRVDVAEWENLPNVIEVDGLDECVHRPSQERLLALIEKVVTSPTRIPWIFLVFSRPEPQIRDSFGDFGPILRSFDINSTDEARRDIQKYFIDQFTALRKKHHRALRHEGTWPSNNVVDRLVDRADGQFIFAVTVIKYIDTRDERPQDRLDTILRIYVERDSESPYSDLDLLYHQILSTCHRWEKVQPVLRLLLSTRTSPRRVRNRQQGAHRMWNARESKWHARQETPLCSQEVSPRSQEDSLHSRGVSPHPWEGPLSSSDTILHSREISWCSPEMIMLLLDLNKGEVETILSRLYSVLQIPDDNNSDIQIAHASFNEFLSDPNRSEKYHTPKMSESEYNDCVGTLLLRTLSTLKLHYPLYHSQSDFTTTFSWWAAKVQKDRSRELMGYSHFHWEDYCKAVKSPSADICAALDGFDLYSVVAASLFHGFALQFGVWSDAIEWAKSYEKGTQNFIETCKTFLRGFCVAFPPTIQRHKALWWTFEWEQYLLDNGHVNTPQRVLLKKLYSMEEGAVASSLKGHLVLVLPANSGVILPQNWIVTHVTKSNGGVFGRVIDVLKDYENGLEILLKDIQEDSCELVSRNWVKEYDLIHLKVLLKQRREKFFPEYNDWPPDEADYSPTPNRPNTR</sequence>
<dbReference type="Gene3D" id="3.40.50.300">
    <property type="entry name" value="P-loop containing nucleotide triphosphate hydrolases"/>
    <property type="match status" value="1"/>
</dbReference>
<dbReference type="Pfam" id="PF24883">
    <property type="entry name" value="NPHP3_N"/>
    <property type="match status" value="1"/>
</dbReference>
<name>A0A0W0FEZ6_MONRR</name>
<dbReference type="InterPro" id="IPR027417">
    <property type="entry name" value="P-loop_NTPase"/>
</dbReference>
<feature type="domain" description="Nephrocystin 3-like N-terminal" evidence="3">
    <location>
        <begin position="80"/>
        <end position="243"/>
    </location>
</feature>
<feature type="region of interest" description="Disordered" evidence="2">
    <location>
        <begin position="412"/>
        <end position="441"/>
    </location>
</feature>
<dbReference type="EMBL" id="LATX01002023">
    <property type="protein sequence ID" value="KTB34896.1"/>
    <property type="molecule type" value="Genomic_DNA"/>
</dbReference>
<gene>
    <name evidence="4" type="ORF">WG66_12529</name>
</gene>
<evidence type="ECO:0000313" key="4">
    <source>
        <dbReference type="EMBL" id="KTB34896.1"/>
    </source>
</evidence>
<dbReference type="SUPFAM" id="SSF52540">
    <property type="entry name" value="P-loop containing nucleoside triphosphate hydrolases"/>
    <property type="match status" value="1"/>
</dbReference>
<dbReference type="PANTHER" id="PTHR10039">
    <property type="entry name" value="AMELOGENIN"/>
    <property type="match status" value="1"/>
</dbReference>
<dbReference type="Proteomes" id="UP000054988">
    <property type="component" value="Unassembled WGS sequence"/>
</dbReference>
<organism evidence="4 5">
    <name type="scientific">Moniliophthora roreri</name>
    <name type="common">Frosty pod rot fungus</name>
    <name type="synonym">Monilia roreri</name>
    <dbReference type="NCBI Taxonomy" id="221103"/>
    <lineage>
        <taxon>Eukaryota</taxon>
        <taxon>Fungi</taxon>
        <taxon>Dikarya</taxon>
        <taxon>Basidiomycota</taxon>
        <taxon>Agaricomycotina</taxon>
        <taxon>Agaricomycetes</taxon>
        <taxon>Agaricomycetidae</taxon>
        <taxon>Agaricales</taxon>
        <taxon>Marasmiineae</taxon>
        <taxon>Marasmiaceae</taxon>
        <taxon>Moniliophthora</taxon>
    </lineage>
</organism>
<dbReference type="eggNOG" id="ENOG502QWK4">
    <property type="taxonomic scope" value="Eukaryota"/>
</dbReference>
<evidence type="ECO:0000313" key="5">
    <source>
        <dbReference type="Proteomes" id="UP000054988"/>
    </source>
</evidence>